<dbReference type="KEGG" id="lamb:KBB96_14600"/>
<evidence type="ECO:0000313" key="4">
    <source>
        <dbReference type="Proteomes" id="UP000676169"/>
    </source>
</evidence>
<dbReference type="RefSeq" id="WP_211630182.1">
    <property type="nucleotide sequence ID" value="NZ_CP073100.1"/>
</dbReference>
<dbReference type="AlphaFoldDB" id="A0A975G791"/>
<name>A0A975G791_9BACT</name>
<proteinExistence type="predicted"/>
<feature type="chain" id="PRO_5036823636" evidence="2">
    <location>
        <begin position="27"/>
        <end position="184"/>
    </location>
</feature>
<feature type="compositionally biased region" description="Low complexity" evidence="1">
    <location>
        <begin position="163"/>
        <end position="176"/>
    </location>
</feature>
<keyword evidence="2" id="KW-0732">Signal</keyword>
<organism evidence="3 4">
    <name type="scientific">Luteolibacter ambystomatis</name>
    <dbReference type="NCBI Taxonomy" id="2824561"/>
    <lineage>
        <taxon>Bacteria</taxon>
        <taxon>Pseudomonadati</taxon>
        <taxon>Verrucomicrobiota</taxon>
        <taxon>Verrucomicrobiia</taxon>
        <taxon>Verrucomicrobiales</taxon>
        <taxon>Verrucomicrobiaceae</taxon>
        <taxon>Luteolibacter</taxon>
    </lineage>
</organism>
<evidence type="ECO:0000256" key="1">
    <source>
        <dbReference type="SAM" id="MobiDB-lite"/>
    </source>
</evidence>
<evidence type="ECO:0000313" key="3">
    <source>
        <dbReference type="EMBL" id="QUE50093.1"/>
    </source>
</evidence>
<feature type="region of interest" description="Disordered" evidence="1">
    <location>
        <begin position="148"/>
        <end position="184"/>
    </location>
</feature>
<feature type="signal peptide" evidence="2">
    <location>
        <begin position="1"/>
        <end position="26"/>
    </location>
</feature>
<reference evidence="3" key="1">
    <citation type="submission" date="2021-04" db="EMBL/GenBank/DDBJ databases">
        <title>Luteolibacter sp. 32A isolated from the skin of an Anderson's salamander (Ambystoma andersonii).</title>
        <authorList>
            <person name="Spergser J."/>
            <person name="Busse H.-J."/>
        </authorList>
    </citation>
    <scope>NUCLEOTIDE SEQUENCE</scope>
    <source>
        <strain evidence="3">32A</strain>
    </source>
</reference>
<gene>
    <name evidence="3" type="ORF">KBB96_14600</name>
</gene>
<dbReference type="Proteomes" id="UP000676169">
    <property type="component" value="Chromosome"/>
</dbReference>
<protein>
    <submittedName>
        <fullName evidence="3">Uncharacterized protein</fullName>
    </submittedName>
</protein>
<evidence type="ECO:0000256" key="2">
    <source>
        <dbReference type="SAM" id="SignalP"/>
    </source>
</evidence>
<sequence length="184" mass="19518">MKTKSSLALFALGLAALILPAGRAFADPASAEDDAYQMAVKYTQRGYAMAPTNTSGVGAGGTLIRFIVPVSRGLDYVFLAGIDDFVRDIDIYVYDEVGNLILDDRRPTRRAGVQFRSGYNGTVQVYLHLRQTNGMGAYSVLVGRRGAVRDKNETTNPDGSLVTDPTLPGGTAPATTKESPAGGP</sequence>
<accession>A0A975G791</accession>
<keyword evidence="4" id="KW-1185">Reference proteome</keyword>
<dbReference type="EMBL" id="CP073100">
    <property type="protein sequence ID" value="QUE50093.1"/>
    <property type="molecule type" value="Genomic_DNA"/>
</dbReference>